<evidence type="ECO:0000256" key="4">
    <source>
        <dbReference type="ARBA" id="ARBA00022741"/>
    </source>
</evidence>
<dbReference type="CDD" id="cd00180">
    <property type="entry name" value="PKc"/>
    <property type="match status" value="1"/>
</dbReference>
<keyword evidence="5" id="KW-0418">Kinase</keyword>
<dbReference type="OrthoDB" id="341578at2759"/>
<dbReference type="Gene3D" id="1.10.510.10">
    <property type="entry name" value="Transferase(Phosphotransferase) domain 1"/>
    <property type="match status" value="1"/>
</dbReference>
<feature type="domain" description="Protein kinase" evidence="8">
    <location>
        <begin position="365"/>
        <end position="684"/>
    </location>
</feature>
<sequence length="684" mass="78661">MASGSQSYPQFESIKSIKLFHVFQDSIGYNILVVTDKDLVYGLGSNSWGSLGLGHELVVNTATIIPELCDKNIVQFCTGYDISMAINSSGQVYEWKEWVLYKPYKPTKVFGLEDQQVCQISCGCGRSLALTRTGSVYVWDHNIYRPNSTSPQRLHFYANESNVDNEYHIKSVFCGHFSRFAITDEGLVFSWGRNECYQLGHKVLCDYVWYDYTSYRARYASYRDTDSDNHYQEGVVFKPQLVANVTGIKSIATGSRATYWLRDDGFVYFCGQYNDQSGVQIMQNEPKLLDNIAGCQELRMIWANDEHKAIALINDRVVEIDGMNRVKQTDYKNLFDYCLHVYRVTPETIITPSQLHSDWTPISQYGNWGELGTGSFGTVYKMRYKGNRREYAIKRIPITGPDKTDLAQYLKELENLKRVRSQYCVLYLHSFYDLHYYYIVMELCSDSLQTILDKKREAFGRESGQPMGMVEAYISCQIFKEILKCMQYLHGLTPPVTHGDLYPANILTSRGFYLTCFDSHCNRSHFKICDFGLTTIRQHKSGRLGNLDYQAPEIGRGEHNHKADLYLMWNYHTSLITACRYTSGYNGSLINLTLHRHAGGCAGIRSLSYSSDNELVNKCMINVMFVLQSMSYYNWDHPKNPETLHWTDRRECSEVLETYKEWTLCNKCLLSGSYVVDAIESGNV</sequence>
<dbReference type="AlphaFoldDB" id="A0A7R9QI22"/>
<organism evidence="9">
    <name type="scientific">Oppiella nova</name>
    <dbReference type="NCBI Taxonomy" id="334625"/>
    <lineage>
        <taxon>Eukaryota</taxon>
        <taxon>Metazoa</taxon>
        <taxon>Ecdysozoa</taxon>
        <taxon>Arthropoda</taxon>
        <taxon>Chelicerata</taxon>
        <taxon>Arachnida</taxon>
        <taxon>Acari</taxon>
        <taxon>Acariformes</taxon>
        <taxon>Sarcoptiformes</taxon>
        <taxon>Oribatida</taxon>
        <taxon>Brachypylina</taxon>
        <taxon>Oppioidea</taxon>
        <taxon>Oppiidae</taxon>
        <taxon>Oppiella</taxon>
    </lineage>
</organism>
<dbReference type="GO" id="GO:0005524">
    <property type="term" value="F:ATP binding"/>
    <property type="evidence" value="ECO:0007669"/>
    <property type="project" value="UniProtKB-UniRule"/>
</dbReference>
<feature type="binding site" evidence="7">
    <location>
        <position position="394"/>
    </location>
    <ligand>
        <name>ATP</name>
        <dbReference type="ChEBI" id="CHEBI:30616"/>
    </ligand>
</feature>
<dbReference type="Proteomes" id="UP000728032">
    <property type="component" value="Unassembled WGS sequence"/>
</dbReference>
<evidence type="ECO:0000256" key="2">
    <source>
        <dbReference type="ARBA" id="ARBA00022527"/>
    </source>
</evidence>
<dbReference type="GO" id="GO:0005634">
    <property type="term" value="C:nucleus"/>
    <property type="evidence" value="ECO:0007669"/>
    <property type="project" value="TreeGrafter"/>
</dbReference>
<dbReference type="EMBL" id="OC917234">
    <property type="protein sequence ID" value="CAD7646521.1"/>
    <property type="molecule type" value="Genomic_DNA"/>
</dbReference>
<dbReference type="EMBL" id="CAJPVJ010002409">
    <property type="protein sequence ID" value="CAG2166242.1"/>
    <property type="molecule type" value="Genomic_DNA"/>
</dbReference>
<evidence type="ECO:0000256" key="3">
    <source>
        <dbReference type="ARBA" id="ARBA00022679"/>
    </source>
</evidence>
<reference evidence="9" key="1">
    <citation type="submission" date="2020-11" db="EMBL/GenBank/DDBJ databases">
        <authorList>
            <person name="Tran Van P."/>
        </authorList>
    </citation>
    <scope>NUCLEOTIDE SEQUENCE</scope>
</reference>
<dbReference type="Gene3D" id="2.130.10.30">
    <property type="entry name" value="Regulator of chromosome condensation 1/beta-lactamase-inhibitor protein II"/>
    <property type="match status" value="2"/>
</dbReference>
<dbReference type="EC" id="2.7.11.1" evidence="1"/>
<keyword evidence="3" id="KW-0808">Transferase</keyword>
<evidence type="ECO:0000256" key="5">
    <source>
        <dbReference type="ARBA" id="ARBA00022777"/>
    </source>
</evidence>
<dbReference type="SUPFAM" id="SSF50985">
    <property type="entry name" value="RCC1/BLIP-II"/>
    <property type="match status" value="1"/>
</dbReference>
<dbReference type="SUPFAM" id="SSF56112">
    <property type="entry name" value="Protein kinase-like (PK-like)"/>
    <property type="match status" value="1"/>
</dbReference>
<accession>A0A7R9QI22</accession>
<dbReference type="InterPro" id="IPR000719">
    <property type="entry name" value="Prot_kinase_dom"/>
</dbReference>
<evidence type="ECO:0000256" key="7">
    <source>
        <dbReference type="PROSITE-ProRule" id="PRU10141"/>
    </source>
</evidence>
<dbReference type="InterPro" id="IPR011009">
    <property type="entry name" value="Kinase-like_dom_sf"/>
</dbReference>
<dbReference type="Pfam" id="PF13540">
    <property type="entry name" value="RCC1_2"/>
    <property type="match status" value="1"/>
</dbReference>
<proteinExistence type="predicted"/>
<dbReference type="PANTHER" id="PTHR11042">
    <property type="entry name" value="EUKARYOTIC TRANSLATION INITIATION FACTOR 2-ALPHA KINASE EIF2-ALPHA KINASE -RELATED"/>
    <property type="match status" value="1"/>
</dbReference>
<name>A0A7R9QI22_9ACAR</name>
<keyword evidence="2" id="KW-0723">Serine/threonine-protein kinase</keyword>
<dbReference type="InterPro" id="IPR009091">
    <property type="entry name" value="RCC1/BLIP-II"/>
</dbReference>
<keyword evidence="10" id="KW-1185">Reference proteome</keyword>
<evidence type="ECO:0000313" key="9">
    <source>
        <dbReference type="EMBL" id="CAD7646521.1"/>
    </source>
</evidence>
<evidence type="ECO:0000256" key="6">
    <source>
        <dbReference type="ARBA" id="ARBA00022840"/>
    </source>
</evidence>
<dbReference type="PROSITE" id="PS00107">
    <property type="entry name" value="PROTEIN_KINASE_ATP"/>
    <property type="match status" value="1"/>
</dbReference>
<dbReference type="PROSITE" id="PS50011">
    <property type="entry name" value="PROTEIN_KINASE_DOM"/>
    <property type="match status" value="1"/>
</dbReference>
<evidence type="ECO:0000313" key="10">
    <source>
        <dbReference type="Proteomes" id="UP000728032"/>
    </source>
</evidence>
<keyword evidence="6 7" id="KW-0067">ATP-binding</keyword>
<evidence type="ECO:0000259" key="8">
    <source>
        <dbReference type="PROSITE" id="PS50011"/>
    </source>
</evidence>
<protein>
    <recommendedName>
        <fullName evidence="1">non-specific serine/threonine protein kinase</fullName>
        <ecNumber evidence="1">2.7.11.1</ecNumber>
    </recommendedName>
</protein>
<dbReference type="PANTHER" id="PTHR11042:SF160">
    <property type="entry name" value="EUKARYOTIC TRANSLATION INITIATION FACTOR 2-ALPHA KINASE 1"/>
    <property type="match status" value="1"/>
</dbReference>
<keyword evidence="4 7" id="KW-0547">Nucleotide-binding</keyword>
<gene>
    <name evidence="9" type="ORF">ONB1V03_LOCUS5769</name>
</gene>
<dbReference type="InterPro" id="IPR017441">
    <property type="entry name" value="Protein_kinase_ATP_BS"/>
</dbReference>
<evidence type="ECO:0000256" key="1">
    <source>
        <dbReference type="ARBA" id="ARBA00012513"/>
    </source>
</evidence>
<dbReference type="GO" id="GO:0004694">
    <property type="term" value="F:eukaryotic translation initiation factor 2alpha kinase activity"/>
    <property type="evidence" value="ECO:0007669"/>
    <property type="project" value="TreeGrafter"/>
</dbReference>
<dbReference type="InterPro" id="IPR050339">
    <property type="entry name" value="CC_SR_Kinase"/>
</dbReference>
<dbReference type="GO" id="GO:0005737">
    <property type="term" value="C:cytoplasm"/>
    <property type="evidence" value="ECO:0007669"/>
    <property type="project" value="TreeGrafter"/>
</dbReference>
<dbReference type="Pfam" id="PF00069">
    <property type="entry name" value="Pkinase"/>
    <property type="match status" value="1"/>
</dbReference>